<gene>
    <name evidence="1" type="ORF">HNP25_002687</name>
</gene>
<evidence type="ECO:0000313" key="1">
    <source>
        <dbReference type="EMBL" id="MBB6004025.1"/>
    </source>
</evidence>
<protein>
    <submittedName>
        <fullName evidence="1">Uncharacterized protein</fullName>
    </submittedName>
</protein>
<comment type="caution">
    <text evidence="1">The sequence shown here is derived from an EMBL/GenBank/DDBJ whole genome shotgun (WGS) entry which is preliminary data.</text>
</comment>
<dbReference type="AlphaFoldDB" id="A0A841ELE8"/>
<name>A0A841ELE8_9BACT</name>
<dbReference type="Proteomes" id="UP000524404">
    <property type="component" value="Unassembled WGS sequence"/>
</dbReference>
<proteinExistence type="predicted"/>
<evidence type="ECO:0000313" key="2">
    <source>
        <dbReference type="Proteomes" id="UP000524404"/>
    </source>
</evidence>
<dbReference type="EMBL" id="JACHKT010000019">
    <property type="protein sequence ID" value="MBB6004025.1"/>
    <property type="molecule type" value="Genomic_DNA"/>
</dbReference>
<keyword evidence="2" id="KW-1185">Reference proteome</keyword>
<reference evidence="1 2" key="1">
    <citation type="submission" date="2020-08" db="EMBL/GenBank/DDBJ databases">
        <title>Functional genomics of gut bacteria from endangered species of beetles.</title>
        <authorList>
            <person name="Carlos-Shanley C."/>
        </authorList>
    </citation>
    <scope>NUCLEOTIDE SEQUENCE [LARGE SCALE GENOMIC DNA]</scope>
    <source>
        <strain evidence="1 2">S00070</strain>
    </source>
</reference>
<dbReference type="RefSeq" id="WP_184134783.1">
    <property type="nucleotide sequence ID" value="NZ_JACHKT010000019.1"/>
</dbReference>
<sequence>MSSDYPNPWNFSNIDKNLLSPNGKYKIEFGELYEMAMGAPIAGECYLIFDDKKIKINEWTGGPVIWNETSGKIALPIWTKNRNQKISIVDINNLTITTYKKEFRVLHFNKFEENKLSGIDSPFYMTTKLNFDINKEEVETIKQIKYKTSE</sequence>
<organism evidence="1 2">
    <name type="scientific">Arcicella rosea</name>
    <dbReference type="NCBI Taxonomy" id="502909"/>
    <lineage>
        <taxon>Bacteria</taxon>
        <taxon>Pseudomonadati</taxon>
        <taxon>Bacteroidota</taxon>
        <taxon>Cytophagia</taxon>
        <taxon>Cytophagales</taxon>
        <taxon>Flectobacillaceae</taxon>
        <taxon>Arcicella</taxon>
    </lineage>
</organism>
<accession>A0A841ELE8</accession>